<dbReference type="PROSITE" id="PS01007">
    <property type="entry name" value="TRANSPOSASE_MUTATOR"/>
    <property type="match status" value="1"/>
</dbReference>
<feature type="compositionally biased region" description="Basic and acidic residues" evidence="4">
    <location>
        <begin position="49"/>
        <end position="65"/>
    </location>
</feature>
<evidence type="ECO:0000256" key="1">
    <source>
        <dbReference type="ARBA" id="ARBA00022578"/>
    </source>
</evidence>
<feature type="compositionally biased region" description="Basic and acidic residues" evidence="4">
    <location>
        <begin position="22"/>
        <end position="41"/>
    </location>
</feature>
<dbReference type="AlphaFoldDB" id="A0AAV6XU07"/>
<dbReference type="Proteomes" id="UP000826271">
    <property type="component" value="Unassembled WGS sequence"/>
</dbReference>
<comment type="caution">
    <text evidence="5">The sequence shown here is derived from an EMBL/GenBank/DDBJ whole genome shotgun (WGS) entry which is preliminary data.</text>
</comment>
<dbReference type="GO" id="GO:0003677">
    <property type="term" value="F:DNA binding"/>
    <property type="evidence" value="ECO:0007669"/>
    <property type="project" value="UniProtKB-KW"/>
</dbReference>
<dbReference type="GO" id="GO:0006313">
    <property type="term" value="P:DNA transposition"/>
    <property type="evidence" value="ECO:0007669"/>
    <property type="project" value="InterPro"/>
</dbReference>
<sequence>MCRIVDSSMLGYLGQDSAGNGEFEKKTGKGTEIETEIRTETGTEIETEIGPHMDSDREGEGDRDAGLPTTIEPIPIPQPMLERDSSSHSEGEESEDLVNSGDNFSSGKDSDNEGGAQDIVFNPRDKYDPPFELVMLLSTKEEFRDVVHNHAVKTRRNLKITINDCRRMYPRNYPKRNVVGFRENVVQENRFTVSTSQAYRAKRKALKAIEGIERPDAFTFASDKQKGLIPAFELVFPRAENRFCMKHLDENFKKAGFRGLHSKLHCGMLQKQP</sequence>
<evidence type="ECO:0000313" key="5">
    <source>
        <dbReference type="EMBL" id="KAG8386501.1"/>
    </source>
</evidence>
<feature type="region of interest" description="Disordered" evidence="4">
    <location>
        <begin position="1"/>
        <end position="124"/>
    </location>
</feature>
<keyword evidence="3" id="KW-0233">DNA recombination</keyword>
<organism evidence="5 6">
    <name type="scientific">Buddleja alternifolia</name>
    <dbReference type="NCBI Taxonomy" id="168488"/>
    <lineage>
        <taxon>Eukaryota</taxon>
        <taxon>Viridiplantae</taxon>
        <taxon>Streptophyta</taxon>
        <taxon>Embryophyta</taxon>
        <taxon>Tracheophyta</taxon>
        <taxon>Spermatophyta</taxon>
        <taxon>Magnoliopsida</taxon>
        <taxon>eudicotyledons</taxon>
        <taxon>Gunneridae</taxon>
        <taxon>Pentapetalae</taxon>
        <taxon>asterids</taxon>
        <taxon>lamiids</taxon>
        <taxon>Lamiales</taxon>
        <taxon>Scrophulariaceae</taxon>
        <taxon>Buddlejeae</taxon>
        <taxon>Buddleja</taxon>
    </lineage>
</organism>
<dbReference type="PANTHER" id="PTHR31973">
    <property type="entry name" value="POLYPROTEIN, PUTATIVE-RELATED"/>
    <property type="match status" value="1"/>
</dbReference>
<keyword evidence="1" id="KW-0815">Transposition</keyword>
<evidence type="ECO:0000313" key="6">
    <source>
        <dbReference type="Proteomes" id="UP000826271"/>
    </source>
</evidence>
<dbReference type="InterPro" id="IPR001207">
    <property type="entry name" value="Transposase_mutator"/>
</dbReference>
<keyword evidence="2" id="KW-0238">DNA-binding</keyword>
<reference evidence="5" key="1">
    <citation type="submission" date="2019-10" db="EMBL/GenBank/DDBJ databases">
        <authorList>
            <person name="Zhang R."/>
            <person name="Pan Y."/>
            <person name="Wang J."/>
            <person name="Ma R."/>
            <person name="Yu S."/>
        </authorList>
    </citation>
    <scope>NUCLEOTIDE SEQUENCE</scope>
    <source>
        <strain evidence="5">LA-IB0</strain>
        <tissue evidence="5">Leaf</tissue>
    </source>
</reference>
<evidence type="ECO:0000256" key="2">
    <source>
        <dbReference type="ARBA" id="ARBA00023125"/>
    </source>
</evidence>
<evidence type="ECO:0008006" key="7">
    <source>
        <dbReference type="Google" id="ProtNLM"/>
    </source>
</evidence>
<evidence type="ECO:0000256" key="4">
    <source>
        <dbReference type="SAM" id="MobiDB-lite"/>
    </source>
</evidence>
<dbReference type="GO" id="GO:0004803">
    <property type="term" value="F:transposase activity"/>
    <property type="evidence" value="ECO:0007669"/>
    <property type="project" value="InterPro"/>
</dbReference>
<dbReference type="PANTHER" id="PTHR31973:SF187">
    <property type="entry name" value="MUTATOR TRANSPOSASE MUDRA PROTEIN"/>
    <property type="match status" value="1"/>
</dbReference>
<proteinExistence type="predicted"/>
<evidence type="ECO:0000256" key="3">
    <source>
        <dbReference type="ARBA" id="ARBA00023172"/>
    </source>
</evidence>
<gene>
    <name evidence="5" type="ORF">BUALT_Bualt03G0155100</name>
</gene>
<feature type="compositionally biased region" description="Basic and acidic residues" evidence="4">
    <location>
        <begin position="81"/>
        <end position="91"/>
    </location>
</feature>
<name>A0AAV6XU07_9LAMI</name>
<keyword evidence="6" id="KW-1185">Reference proteome</keyword>
<dbReference type="EMBL" id="WHWC01000003">
    <property type="protein sequence ID" value="KAG8386501.1"/>
    <property type="molecule type" value="Genomic_DNA"/>
</dbReference>
<accession>A0AAV6XU07</accession>
<protein>
    <recommendedName>
        <fullName evidence="7">Transposase</fullName>
    </recommendedName>
</protein>